<sequence length="593" mass="68299">MDQFEIREDEEQLVKLQDTVELLVAAGYFRARIKGLHPFDKIVGGMVWCLETCNFDVDVDLMFQESLTIGQKIALTEKIVRVLPEMHCPYRLDPHQIQGLDFIHIFPVVQWLVKKSIEAREETGDVNRAFTIQKFENEHSLPEDVQAKEVLENTEQGIQRLNTVYAPKRKFRRKAGVTVPDDNAGVKYTLLEYGHQLPLGIFGDTSASQRFSPGGNSSDEKTDSRSPKSEPPNPEADMLRTMATEMEQLEEKTRKVKGSTVGGLISQQSAEIAEFDALYEQRKANMEGRLPHSDLQPEHVVEMLIRQIAQLKTQEDDLLRDRDTSEVRMEQLRNQKRDLKVRKESLDARDAQLPIGLAEDDDLTAISELLTEKQELGARIQSFKAECKKEAAQIRSEGVALKNKLENAAPEDKQLIGELEIRLEAEKDALNEVRLKLAQRNREIAQIQRRLDDAPPQAELSQYQKRFVELYDQMAAKLSETKKFYTLYNTLTDSKTCYEKEVQLLESIHDNYDKAMQSDSAKEQFLRQLDMVLESLKQTVARAEKKRSSEKLRRDHLNDSYVELLEKERTYHKLVKEFQQECARNEDLQGRSS</sequence>
<evidence type="ECO:0000256" key="4">
    <source>
        <dbReference type="SAM" id="Coils"/>
    </source>
</evidence>
<dbReference type="InterPro" id="IPR039116">
    <property type="entry name" value="CCDC93"/>
</dbReference>
<dbReference type="PANTHER" id="PTHR16441">
    <property type="entry name" value="FIDIPIDINE"/>
    <property type="match status" value="1"/>
</dbReference>
<feature type="coiled-coil region" evidence="4">
    <location>
        <begin position="416"/>
        <end position="450"/>
    </location>
</feature>
<dbReference type="InterPro" id="IPR019159">
    <property type="entry name" value="CCDC93_CC"/>
</dbReference>
<dbReference type="InterPro" id="IPR048747">
    <property type="entry name" value="CCDC93_N"/>
</dbReference>
<feature type="domain" description="CCDC93 coiled-coil" evidence="6">
    <location>
        <begin position="164"/>
        <end position="589"/>
    </location>
</feature>
<dbReference type="OrthoDB" id="16092at2759"/>
<evidence type="ECO:0000256" key="1">
    <source>
        <dbReference type="ARBA" id="ARBA00007219"/>
    </source>
</evidence>
<feature type="compositionally biased region" description="Polar residues" evidence="5">
    <location>
        <begin position="205"/>
        <end position="217"/>
    </location>
</feature>
<evidence type="ECO:0000256" key="3">
    <source>
        <dbReference type="ARBA" id="ARBA00023054"/>
    </source>
</evidence>
<feature type="domain" description="CCDC93 N-terminal" evidence="7">
    <location>
        <begin position="11"/>
        <end position="116"/>
    </location>
</feature>
<gene>
    <name evidence="8" type="primary">RvY_10090-1</name>
    <name evidence="8" type="synonym">RvY_10090.1</name>
    <name evidence="8" type="ORF">RvY_10090</name>
</gene>
<evidence type="ECO:0000256" key="2">
    <source>
        <dbReference type="ARBA" id="ARBA00016765"/>
    </source>
</evidence>
<feature type="region of interest" description="Disordered" evidence="5">
    <location>
        <begin position="204"/>
        <end position="237"/>
    </location>
</feature>
<comment type="caution">
    <text evidence="8">The sequence shown here is derived from an EMBL/GenBank/DDBJ whole genome shotgun (WGS) entry which is preliminary data.</text>
</comment>
<keyword evidence="9" id="KW-1185">Reference proteome</keyword>
<feature type="coiled-coil region" evidence="4">
    <location>
        <begin position="301"/>
        <end position="386"/>
    </location>
</feature>
<dbReference type="EMBL" id="BDGG01000005">
    <property type="protein sequence ID" value="GAU99030.1"/>
    <property type="molecule type" value="Genomic_DNA"/>
</dbReference>
<organism evidence="8 9">
    <name type="scientific">Ramazzottius varieornatus</name>
    <name type="common">Water bear</name>
    <name type="synonym">Tardigrade</name>
    <dbReference type="NCBI Taxonomy" id="947166"/>
    <lineage>
        <taxon>Eukaryota</taxon>
        <taxon>Metazoa</taxon>
        <taxon>Ecdysozoa</taxon>
        <taxon>Tardigrada</taxon>
        <taxon>Eutardigrada</taxon>
        <taxon>Parachela</taxon>
        <taxon>Hypsibioidea</taxon>
        <taxon>Ramazzottiidae</taxon>
        <taxon>Ramazzottius</taxon>
    </lineage>
</organism>
<dbReference type="STRING" id="947166.A0A1D1VDQ1"/>
<evidence type="ECO:0000259" key="6">
    <source>
        <dbReference type="Pfam" id="PF09762"/>
    </source>
</evidence>
<comment type="similarity">
    <text evidence="1">Belongs to the CCDC93 family.</text>
</comment>
<dbReference type="Pfam" id="PF21673">
    <property type="entry name" value="CCDC93_N"/>
    <property type="match status" value="1"/>
</dbReference>
<keyword evidence="3 4" id="KW-0175">Coiled coil</keyword>
<feature type="coiled-coil region" evidence="4">
    <location>
        <begin position="526"/>
        <end position="553"/>
    </location>
</feature>
<feature type="compositionally biased region" description="Basic and acidic residues" evidence="5">
    <location>
        <begin position="218"/>
        <end position="228"/>
    </location>
</feature>
<dbReference type="AlphaFoldDB" id="A0A1D1VDQ1"/>
<accession>A0A1D1VDQ1</accession>
<dbReference type="PANTHER" id="PTHR16441:SF0">
    <property type="entry name" value="COILED-COIL DOMAIN-CONTAINING PROTEIN 93"/>
    <property type="match status" value="1"/>
</dbReference>
<evidence type="ECO:0000256" key="5">
    <source>
        <dbReference type="SAM" id="MobiDB-lite"/>
    </source>
</evidence>
<evidence type="ECO:0000313" key="8">
    <source>
        <dbReference type="EMBL" id="GAU99030.1"/>
    </source>
</evidence>
<dbReference type="GO" id="GO:0006893">
    <property type="term" value="P:Golgi to plasma membrane transport"/>
    <property type="evidence" value="ECO:0007669"/>
    <property type="project" value="TreeGrafter"/>
</dbReference>
<reference evidence="8 9" key="1">
    <citation type="journal article" date="2016" name="Nat. Commun.">
        <title>Extremotolerant tardigrade genome and improved radiotolerance of human cultured cells by tardigrade-unique protein.</title>
        <authorList>
            <person name="Hashimoto T."/>
            <person name="Horikawa D.D."/>
            <person name="Saito Y."/>
            <person name="Kuwahara H."/>
            <person name="Kozuka-Hata H."/>
            <person name="Shin-I T."/>
            <person name="Minakuchi Y."/>
            <person name="Ohishi K."/>
            <person name="Motoyama A."/>
            <person name="Aizu T."/>
            <person name="Enomoto A."/>
            <person name="Kondo K."/>
            <person name="Tanaka S."/>
            <person name="Hara Y."/>
            <person name="Koshikawa S."/>
            <person name="Sagara H."/>
            <person name="Miura T."/>
            <person name="Yokobori S."/>
            <person name="Miyagawa K."/>
            <person name="Suzuki Y."/>
            <person name="Kubo T."/>
            <person name="Oyama M."/>
            <person name="Kohara Y."/>
            <person name="Fujiyama A."/>
            <person name="Arakawa K."/>
            <person name="Katayama T."/>
            <person name="Toyoda A."/>
            <person name="Kunieda T."/>
        </authorList>
    </citation>
    <scope>NUCLEOTIDE SEQUENCE [LARGE SCALE GENOMIC DNA]</scope>
    <source>
        <strain evidence="8 9">YOKOZUNA-1</strain>
    </source>
</reference>
<protein>
    <recommendedName>
        <fullName evidence="2">Coiled-coil domain-containing protein 93</fullName>
    </recommendedName>
</protein>
<proteinExistence type="inferred from homology"/>
<name>A0A1D1VDQ1_RAMVA</name>
<dbReference type="Pfam" id="PF09762">
    <property type="entry name" value="CCDC93_CC"/>
    <property type="match status" value="1"/>
</dbReference>
<evidence type="ECO:0000259" key="7">
    <source>
        <dbReference type="Pfam" id="PF21673"/>
    </source>
</evidence>
<evidence type="ECO:0000313" key="9">
    <source>
        <dbReference type="Proteomes" id="UP000186922"/>
    </source>
</evidence>
<dbReference type="Proteomes" id="UP000186922">
    <property type="component" value="Unassembled WGS sequence"/>
</dbReference>